<dbReference type="PATRIC" id="fig|29536.5.peg.215"/>
<dbReference type="InterPro" id="IPR029044">
    <property type="entry name" value="Nucleotide-diphossugar_trans"/>
</dbReference>
<dbReference type="OrthoDB" id="1116632at2"/>
<reference evidence="2 3" key="1">
    <citation type="submission" date="2016-06" db="EMBL/GenBank/DDBJ databases">
        <title>Draft genome sequence of Flavobacterium succinicans strain DD5b.</title>
        <authorList>
            <person name="Poehlein A."/>
            <person name="Daniel R."/>
            <person name="Simeonova D.D."/>
        </authorList>
    </citation>
    <scope>NUCLEOTIDE SEQUENCE [LARGE SCALE GENOMIC DNA]</scope>
    <source>
        <strain evidence="2 3">DD5b</strain>
    </source>
</reference>
<name>A0A199XVD6_9FLAO</name>
<protein>
    <submittedName>
        <fullName evidence="2">Glycosyl transferase family 2</fullName>
    </submittedName>
</protein>
<dbReference type="CDD" id="cd00761">
    <property type="entry name" value="Glyco_tranf_GTA_type"/>
    <property type="match status" value="1"/>
</dbReference>
<dbReference type="GO" id="GO:0016740">
    <property type="term" value="F:transferase activity"/>
    <property type="evidence" value="ECO:0007669"/>
    <property type="project" value="UniProtKB-KW"/>
</dbReference>
<dbReference type="EMBL" id="JMTM01000007">
    <property type="protein sequence ID" value="OAZ05407.1"/>
    <property type="molecule type" value="Genomic_DNA"/>
</dbReference>
<dbReference type="InterPro" id="IPR001173">
    <property type="entry name" value="Glyco_trans_2-like"/>
</dbReference>
<keyword evidence="3" id="KW-1185">Reference proteome</keyword>
<dbReference type="AlphaFoldDB" id="A0A199XVD6"/>
<gene>
    <name evidence="2" type="ORF">FLB_02060</name>
</gene>
<dbReference type="Proteomes" id="UP000093807">
    <property type="component" value="Unassembled WGS sequence"/>
</dbReference>
<sequence length="339" mass="39083">MRIGFNPQKDKKQAPNDFFHQVVIPVYIPNQEGYFKDSFAILKLCLESLFKTIHSKTYVTIVNNGSDTIVVDYLDLLFKENKIQELIHIENIGKMNAVLKGLAGHAFELVTISDSDVFFLAGWQKETYQVFDSFPRAGSVSPCPNSRLIRYYTSNIIFETFFSKSLSFREVKNPEAMMCFAKSISDPNLFNESHLSKCLTIGNNDFFALIGGGHFVSTYRSIIFSKQDLSRIDYKLGGDSETEILDKPIAFQGYWRLSTADNYAFHMGNTLEDWMLKSVEDLKENNVTYDKVPLLTNIESNAFMNWFKIKIFSKILFRKSIWRLFLRYKGLTKEEAASY</sequence>
<dbReference type="Gene3D" id="3.90.550.10">
    <property type="entry name" value="Spore Coat Polysaccharide Biosynthesis Protein SpsA, Chain A"/>
    <property type="match status" value="1"/>
</dbReference>
<organism evidence="2 3">
    <name type="scientific">Flavobacterium succinicans</name>
    <dbReference type="NCBI Taxonomy" id="29536"/>
    <lineage>
        <taxon>Bacteria</taxon>
        <taxon>Pseudomonadati</taxon>
        <taxon>Bacteroidota</taxon>
        <taxon>Flavobacteriia</taxon>
        <taxon>Flavobacteriales</taxon>
        <taxon>Flavobacteriaceae</taxon>
        <taxon>Flavobacterium</taxon>
    </lineage>
</organism>
<dbReference type="RefSeq" id="WP_064714110.1">
    <property type="nucleotide sequence ID" value="NZ_JMTM01000007.1"/>
</dbReference>
<dbReference type="SUPFAM" id="SSF53448">
    <property type="entry name" value="Nucleotide-diphospho-sugar transferases"/>
    <property type="match status" value="1"/>
</dbReference>
<proteinExistence type="predicted"/>
<accession>A0A199XVD6</accession>
<evidence type="ECO:0000259" key="1">
    <source>
        <dbReference type="Pfam" id="PF00535"/>
    </source>
</evidence>
<evidence type="ECO:0000313" key="3">
    <source>
        <dbReference type="Proteomes" id="UP000093807"/>
    </source>
</evidence>
<feature type="domain" description="Glycosyltransferase 2-like" evidence="1">
    <location>
        <begin position="39"/>
        <end position="141"/>
    </location>
</feature>
<evidence type="ECO:0000313" key="2">
    <source>
        <dbReference type="EMBL" id="OAZ05407.1"/>
    </source>
</evidence>
<dbReference type="Pfam" id="PF00535">
    <property type="entry name" value="Glycos_transf_2"/>
    <property type="match status" value="1"/>
</dbReference>
<keyword evidence="2" id="KW-0808">Transferase</keyword>
<comment type="caution">
    <text evidence="2">The sequence shown here is derived from an EMBL/GenBank/DDBJ whole genome shotgun (WGS) entry which is preliminary data.</text>
</comment>